<evidence type="ECO:0000256" key="2">
    <source>
        <dbReference type="SAM" id="MobiDB-lite"/>
    </source>
</evidence>
<evidence type="ECO:0000256" key="3">
    <source>
        <dbReference type="SAM" id="SignalP"/>
    </source>
</evidence>
<dbReference type="SUPFAM" id="SSF48452">
    <property type="entry name" value="TPR-like"/>
    <property type="match status" value="1"/>
</dbReference>
<protein>
    <submittedName>
        <fullName evidence="5">CHAT domain-containing protein</fullName>
    </submittedName>
</protein>
<proteinExistence type="predicted"/>
<feature type="chain" id="PRO_5047417421" evidence="3">
    <location>
        <begin position="30"/>
        <end position="988"/>
    </location>
</feature>
<keyword evidence="6" id="KW-1185">Reference proteome</keyword>
<evidence type="ECO:0000313" key="5">
    <source>
        <dbReference type="EMBL" id="MEJ8852245.1"/>
    </source>
</evidence>
<dbReference type="EMBL" id="JBBKZT010000034">
    <property type="protein sequence ID" value="MEJ8852245.1"/>
    <property type="molecule type" value="Genomic_DNA"/>
</dbReference>
<evidence type="ECO:0000256" key="1">
    <source>
        <dbReference type="SAM" id="Coils"/>
    </source>
</evidence>
<evidence type="ECO:0000259" key="4">
    <source>
        <dbReference type="Pfam" id="PF12770"/>
    </source>
</evidence>
<organism evidence="5 6">
    <name type="scientific">Variovorax rhizosphaerae</name>
    <dbReference type="NCBI Taxonomy" id="1836200"/>
    <lineage>
        <taxon>Bacteria</taxon>
        <taxon>Pseudomonadati</taxon>
        <taxon>Pseudomonadota</taxon>
        <taxon>Betaproteobacteria</taxon>
        <taxon>Burkholderiales</taxon>
        <taxon>Comamonadaceae</taxon>
        <taxon>Variovorax</taxon>
    </lineage>
</organism>
<feature type="coiled-coil region" evidence="1">
    <location>
        <begin position="549"/>
        <end position="576"/>
    </location>
</feature>
<feature type="domain" description="CHAT" evidence="4">
    <location>
        <begin position="667"/>
        <end position="984"/>
    </location>
</feature>
<evidence type="ECO:0000313" key="6">
    <source>
        <dbReference type="Proteomes" id="UP001385892"/>
    </source>
</evidence>
<accession>A0ABU8WZE9</accession>
<comment type="caution">
    <text evidence="5">The sequence shown here is derived from an EMBL/GenBank/DDBJ whole genome shotgun (WGS) entry which is preliminary data.</text>
</comment>
<feature type="signal peptide" evidence="3">
    <location>
        <begin position="1"/>
        <end position="29"/>
    </location>
</feature>
<dbReference type="InterPro" id="IPR011990">
    <property type="entry name" value="TPR-like_helical_dom_sf"/>
</dbReference>
<dbReference type="Proteomes" id="UP001385892">
    <property type="component" value="Unassembled WGS sequence"/>
</dbReference>
<dbReference type="RefSeq" id="WP_340348157.1">
    <property type="nucleotide sequence ID" value="NZ_JBBKZT010000034.1"/>
</dbReference>
<feature type="region of interest" description="Disordered" evidence="2">
    <location>
        <begin position="41"/>
        <end position="61"/>
    </location>
</feature>
<keyword evidence="3" id="KW-0732">Signal</keyword>
<gene>
    <name evidence="5" type="ORF">WKW82_36840</name>
</gene>
<keyword evidence="1" id="KW-0175">Coiled coil</keyword>
<dbReference type="Pfam" id="PF12770">
    <property type="entry name" value="CHAT"/>
    <property type="match status" value="1"/>
</dbReference>
<dbReference type="InterPro" id="IPR024983">
    <property type="entry name" value="CHAT_dom"/>
</dbReference>
<name>A0ABU8WZE9_9BURK</name>
<reference evidence="5 6" key="1">
    <citation type="submission" date="2024-03" db="EMBL/GenBank/DDBJ databases">
        <title>Novel species of the genus Variovorax.</title>
        <authorList>
            <person name="Liu Q."/>
            <person name="Xin Y.-H."/>
        </authorList>
    </citation>
    <scope>NUCLEOTIDE SEQUENCE [LARGE SCALE GENOMIC DNA]</scope>
    <source>
        <strain evidence="5 6">KACC 18900</strain>
    </source>
</reference>
<sequence length="988" mass="106400">MALRQWALARFPMLLRPLCLLLASLCLLAVPLVATAQADAAPPDDAVQSGPPEPSAKERSAAAQAEFDARVQDLRQKIAAASDGEERYQLLDQLSDAYFKASRVGEAMRVSDEIVNDAKIGAGRRSLRASQLALSWAISGDFARSQRYLASAKSLARDATPAELESLPREPGYAFLRAEAEIARRAQNRHEYALSKIRELSNLARRNLNDPGLSGKRHQAATNELLDNVQMQVRLLVMNNRRQEAMSYVSEIQLVIKSGRELKATPVQAASINVAEAIALSSQDDYDAALAAINTALATFQGLQLPEFDGRVNEARRMRLMVALSLGKIRDYANDAEAWMRARGVNPVIAGSVSMGESDSLALATRGQWSDAILRVDGSIANQVRHQGTESPFTKYLTAMRMLYRLNDSAKPATQSDIERYVANLANDDPDWADGSFRGAYVEDGALSTSLGTLVPAGTPVSDSAAALAFRISELLRSNSSQGALADGAARLAAGNPALRSLVEQEQLLRFERNASRQQFAREADRADRIAKNPPADPMVAERSAKAQAIEVAEKAKTLEASNERLKQLRRQISAQFPVYRELVSPNIPSAAKLGSVLRPGEVYVNLYSAANAGFAFIVQPGGKLVAMRLDITRERTRNLIAALRKPFDAASPPEQEGDAGGFDLAASHALYAAWLAPLKDHLQGAKIIYISAGGPLSSLPWNALVTAPAASLADASWWVAQVAPMQMPSASSLVLARTLPRREATRPFVAFADPSFNGRERSAAKASKRSVRESPFASDVTPQTIDYRRLQRLPETLDEVNAIGAALNAGDGSILTGTAASRTRVMKEDISDVRVVAFATHGLLPGELPGMPYAGLALAYEGQGLKDSVLTIDDVVGLRLNADWVVLSACNTGFANGWGGDSMSALSRGFFAAGTRTVLATQWAVESQSASELTVGVFKALAADTSLSKADALVRTQRDMIEGKYGALYRHPYFWAPYSAAGDAARP</sequence>